<feature type="domain" description="Glycosyltransferase 2-like" evidence="1">
    <location>
        <begin position="24"/>
        <end position="132"/>
    </location>
</feature>
<dbReference type="InterPro" id="IPR001173">
    <property type="entry name" value="Glyco_trans_2-like"/>
</dbReference>
<evidence type="ECO:0000313" key="2">
    <source>
        <dbReference type="EMBL" id="PEV98437.1"/>
    </source>
</evidence>
<proteinExistence type="predicted"/>
<dbReference type="Pfam" id="PF00535">
    <property type="entry name" value="Glycos_transf_2"/>
    <property type="match status" value="1"/>
</dbReference>
<dbReference type="Proteomes" id="UP000220635">
    <property type="component" value="Unassembled WGS sequence"/>
</dbReference>
<evidence type="ECO:0000259" key="1">
    <source>
        <dbReference type="Pfam" id="PF00535"/>
    </source>
</evidence>
<name>A0A2A8PRH5_BACCE</name>
<dbReference type="SUPFAM" id="SSF53448">
    <property type="entry name" value="Nucleotide-diphospho-sugar transferases"/>
    <property type="match status" value="1"/>
</dbReference>
<dbReference type="OrthoDB" id="9771846at2"/>
<protein>
    <recommendedName>
        <fullName evidence="1">Glycosyltransferase 2-like domain-containing protein</fullName>
    </recommendedName>
</protein>
<dbReference type="AlphaFoldDB" id="A0A2A8PRH5"/>
<gene>
    <name evidence="2" type="ORF">CN425_20945</name>
</gene>
<accession>A0A2A8PRH5</accession>
<dbReference type="EMBL" id="NTWE01000040">
    <property type="protein sequence ID" value="PEV98437.1"/>
    <property type="molecule type" value="Genomic_DNA"/>
</dbReference>
<dbReference type="RefSeq" id="WP_000461064.1">
    <property type="nucleotide sequence ID" value="NZ_NTWE01000040.1"/>
</dbReference>
<sequence length="240" mass="28564">MFECKNELSRSNIDNLKNNPNIPIIVIAFNNITYLKNMLQQLEERKINPENIWIWDNNSTAPALLEFYEQISTKYNLIKNNENYGPQFFASPHFIHLFPDFFAVTDPDLSFNEKMPNNFLEYLKQLTIDLSVFKAGLALDISPTPDFNQELVSTRQYTVREWEMQFWLFPFSQYSNPKVYRADIDTTFAVYNKKFIDNGFYNAVRVADDFTCKHLPWYKNNIISEEERKMLNTQWGNWNQ</sequence>
<dbReference type="Gene3D" id="3.90.550.10">
    <property type="entry name" value="Spore Coat Polysaccharide Biosynthesis Protein SpsA, Chain A"/>
    <property type="match status" value="1"/>
</dbReference>
<reference evidence="2 3" key="1">
    <citation type="submission" date="2017-09" db="EMBL/GenBank/DDBJ databases">
        <title>Large-scale bioinformatics analysis of Bacillus genomes uncovers conserved roles of natural products in bacterial physiology.</title>
        <authorList>
            <consortium name="Agbiome Team Llc"/>
            <person name="Bleich R.M."/>
            <person name="Grubbs K.J."/>
            <person name="Santa Maria K.C."/>
            <person name="Allen S.E."/>
            <person name="Farag S."/>
            <person name="Shank E.A."/>
            <person name="Bowers A."/>
        </authorList>
    </citation>
    <scope>NUCLEOTIDE SEQUENCE [LARGE SCALE GENOMIC DNA]</scope>
    <source>
        <strain evidence="2 3">AFS010695</strain>
    </source>
</reference>
<dbReference type="InterPro" id="IPR029044">
    <property type="entry name" value="Nucleotide-diphossugar_trans"/>
</dbReference>
<organism evidence="2 3">
    <name type="scientific">Bacillus cereus</name>
    <dbReference type="NCBI Taxonomy" id="1396"/>
    <lineage>
        <taxon>Bacteria</taxon>
        <taxon>Bacillati</taxon>
        <taxon>Bacillota</taxon>
        <taxon>Bacilli</taxon>
        <taxon>Bacillales</taxon>
        <taxon>Bacillaceae</taxon>
        <taxon>Bacillus</taxon>
        <taxon>Bacillus cereus group</taxon>
    </lineage>
</organism>
<evidence type="ECO:0000313" key="3">
    <source>
        <dbReference type="Proteomes" id="UP000220635"/>
    </source>
</evidence>
<comment type="caution">
    <text evidence="2">The sequence shown here is derived from an EMBL/GenBank/DDBJ whole genome shotgun (WGS) entry which is preliminary data.</text>
</comment>